<feature type="region of interest" description="Disordered" evidence="2">
    <location>
        <begin position="655"/>
        <end position="676"/>
    </location>
</feature>
<protein>
    <recommendedName>
        <fullName evidence="3">RPGRIP1 C-terminal domain-containing protein</fullName>
    </recommendedName>
</protein>
<gene>
    <name evidence="4" type="ORF">RUM43_014521</name>
</gene>
<dbReference type="EMBL" id="JAWJWE010000010">
    <property type="protein sequence ID" value="KAK6630536.1"/>
    <property type="molecule type" value="Genomic_DNA"/>
</dbReference>
<organism evidence="4 5">
    <name type="scientific">Polyplax serrata</name>
    <name type="common">Common mouse louse</name>
    <dbReference type="NCBI Taxonomy" id="468196"/>
    <lineage>
        <taxon>Eukaryota</taxon>
        <taxon>Metazoa</taxon>
        <taxon>Ecdysozoa</taxon>
        <taxon>Arthropoda</taxon>
        <taxon>Hexapoda</taxon>
        <taxon>Insecta</taxon>
        <taxon>Pterygota</taxon>
        <taxon>Neoptera</taxon>
        <taxon>Paraneoptera</taxon>
        <taxon>Psocodea</taxon>
        <taxon>Troctomorpha</taxon>
        <taxon>Phthiraptera</taxon>
        <taxon>Anoplura</taxon>
        <taxon>Polyplacidae</taxon>
        <taxon>Polyplax</taxon>
    </lineage>
</organism>
<dbReference type="InterPro" id="IPR031139">
    <property type="entry name" value="RPGRIP1_fam"/>
</dbReference>
<dbReference type="Proteomes" id="UP001372834">
    <property type="component" value="Unassembled WGS sequence"/>
</dbReference>
<sequence>MANDPNRDLLPVKEDNFSVGKGLNERIDHQIIVKLSRCELEDRFLRLVDEKTDLKKLVNCQEEKIKRLGTKLLRLISEKKSRRKNLDLSKETEELNLRIIELEHENYTLRDRNTVLKQQLANHTRHIVTHPSLLRSNHTSPIMSVRQSATNQNEIIYESEMKNSATEAQLENAQLHIKELNEEIKSLHCKIDFLQQDIERNSLDSRKTKVTENIELIRLQRSLKQQSIQIAALQAQVKSAKINQRMLKEELGKAHSDNDEAVNLISLKQNEILGLCAKLEEKNLNRLEEHELRERIHDLERERNTLKERSEFLMKTIGIKSEEAEKANTLQRLLAEEKLRKEKLEAAYRETKFQLKKLQTESKLTENVKGTDKSSNSSEHAGDLHMSPSNECVKKNGLPFVLDSSPFLPEGNSEFDDVCPGVTTTFSDSRILQEKFSEEKMKLQREMDYLREMLRSQTARCEAQQNQINRLMYELKLNEEKCDFLLQRENEMMLSNSGGTFSSLVNSDSFKINSGHPVEKASVTKKGSEFDSKKRFIDQVFLESSEEEELSDGKADKTTLMKKASDRAFPTSDWLFMFITFTTTMPRQVMQYRLLRFFIVIFQLETLESEKVISDGNAELFRKERKSENIKTMTVISGNTENKRNTSAESLVLKKDSVSQANEKSQEMREESSVASTRSINHGFRLGETGDTIQIGIMWLRIDTTKLLWMNENIKLLFVDFSFLGMKGEDTETPTSLRKPETPDEKCEFNFYKNIDMTEDRKKTLNSLLDKPDMDLIVFKVVTDPERSYDDLECEDIGVAIVTVKQFLTNYNKGPITVPVHNMNNYREVIGKLAISISTTTTSSI</sequence>
<dbReference type="PANTHER" id="PTHR14240">
    <property type="entry name" value="RETINITIS PIGMENTOSA GTPASE REGULATOR-INTERACTING PROTEIN"/>
    <property type="match status" value="1"/>
</dbReference>
<accession>A0AAN8S9I3</accession>
<dbReference type="Gene3D" id="2.60.40.150">
    <property type="entry name" value="C2 domain"/>
    <property type="match status" value="1"/>
</dbReference>
<evidence type="ECO:0000313" key="5">
    <source>
        <dbReference type="Proteomes" id="UP001372834"/>
    </source>
</evidence>
<dbReference type="AlphaFoldDB" id="A0AAN8S9I3"/>
<feature type="coiled-coil region" evidence="1">
    <location>
        <begin position="163"/>
        <end position="250"/>
    </location>
</feature>
<dbReference type="InterPro" id="IPR035892">
    <property type="entry name" value="C2_domain_sf"/>
</dbReference>
<dbReference type="InterPro" id="IPR041091">
    <property type="entry name" value="RPGRIP1_C"/>
</dbReference>
<proteinExistence type="predicted"/>
<evidence type="ECO:0000256" key="1">
    <source>
        <dbReference type="SAM" id="Coils"/>
    </source>
</evidence>
<feature type="domain" description="RPGRIP1 C-terminal" evidence="3">
    <location>
        <begin position="691"/>
        <end position="839"/>
    </location>
</feature>
<evidence type="ECO:0000256" key="2">
    <source>
        <dbReference type="SAM" id="MobiDB-lite"/>
    </source>
</evidence>
<feature type="region of interest" description="Disordered" evidence="2">
    <location>
        <begin position="364"/>
        <end position="389"/>
    </location>
</feature>
<feature type="coiled-coil region" evidence="1">
    <location>
        <begin position="282"/>
        <end position="361"/>
    </location>
</feature>
<evidence type="ECO:0000259" key="3">
    <source>
        <dbReference type="Pfam" id="PF18111"/>
    </source>
</evidence>
<reference evidence="4 5" key="1">
    <citation type="submission" date="2023-10" db="EMBL/GenBank/DDBJ databases">
        <title>Genomes of two closely related lineages of the louse Polyplax serrata with different host specificities.</title>
        <authorList>
            <person name="Martinu J."/>
            <person name="Tarabai H."/>
            <person name="Stefka J."/>
            <person name="Hypsa V."/>
        </authorList>
    </citation>
    <scope>NUCLEOTIDE SEQUENCE [LARGE SCALE GENOMIC DNA]</scope>
    <source>
        <strain evidence="4">HR10_N</strain>
    </source>
</reference>
<comment type="caution">
    <text evidence="4">The sequence shown here is derived from an EMBL/GenBank/DDBJ whole genome shotgun (WGS) entry which is preliminary data.</text>
</comment>
<dbReference type="Pfam" id="PF18111">
    <property type="entry name" value="RPGR1_C"/>
    <property type="match status" value="1"/>
</dbReference>
<name>A0AAN8S9I3_POLSC</name>
<evidence type="ECO:0000313" key="4">
    <source>
        <dbReference type="EMBL" id="KAK6630536.1"/>
    </source>
</evidence>
<feature type="coiled-coil region" evidence="1">
    <location>
        <begin position="433"/>
        <end position="481"/>
    </location>
</feature>
<keyword evidence="1" id="KW-0175">Coiled coil</keyword>